<evidence type="ECO:0000313" key="3">
    <source>
        <dbReference type="EMBL" id="CAL4112923.1"/>
    </source>
</evidence>
<reference evidence="3 4" key="1">
    <citation type="submission" date="2024-05" db="EMBL/GenBank/DDBJ databases">
        <authorList>
            <person name="Wallberg A."/>
        </authorList>
    </citation>
    <scope>NUCLEOTIDE SEQUENCE [LARGE SCALE GENOMIC DNA]</scope>
</reference>
<keyword evidence="1" id="KW-0812">Transmembrane</keyword>
<feature type="transmembrane region" description="Helical" evidence="1">
    <location>
        <begin position="6"/>
        <end position="26"/>
    </location>
</feature>
<dbReference type="InterPro" id="IPR045807">
    <property type="entry name" value="BAMBI_N"/>
</dbReference>
<protein>
    <recommendedName>
        <fullName evidence="2">BMP and activin membrane-bound inhibitor N-terminal domain-containing protein</fullName>
    </recommendedName>
</protein>
<comment type="caution">
    <text evidence="3">The sequence shown here is derived from an EMBL/GenBank/DDBJ whole genome shotgun (WGS) entry which is preliminary data.</text>
</comment>
<accession>A0AAV2R2D6</accession>
<evidence type="ECO:0000313" key="4">
    <source>
        <dbReference type="Proteomes" id="UP001497623"/>
    </source>
</evidence>
<dbReference type="SUPFAM" id="SSF57302">
    <property type="entry name" value="Snake toxin-like"/>
    <property type="match status" value="1"/>
</dbReference>
<sequence>MKNFLFVSGSLWVHLLTLLLLQLMLLPKRSSQERLLTCVCTTPLCQALGESTCTTASKCYSQLLDRQDGTVPITRGCMRAGQLDSLLCMNQRPAVGRIANWPSLICCSHHLCNQDIAPTASMPPTTTDENNNELALLGLTSMEEFHIKYNSGNATDEAQKGLQHLYLMVIGISLLIMIIVSSVGFYVLYNYRSKYKTVVQNNKVNKSLNVAAAPLLSGVNRATHSAHLQDYSTRPKYLNIMIQKQSTTTDR</sequence>
<dbReference type="Gene3D" id="2.10.60.10">
    <property type="entry name" value="CD59"/>
    <property type="match status" value="1"/>
</dbReference>
<evidence type="ECO:0000256" key="1">
    <source>
        <dbReference type="SAM" id="Phobius"/>
    </source>
</evidence>
<name>A0AAV2R2D6_MEGNR</name>
<feature type="domain" description="BMP and activin membrane-bound inhibitor N-terminal" evidence="2">
    <location>
        <begin position="36"/>
        <end position="113"/>
    </location>
</feature>
<organism evidence="3 4">
    <name type="scientific">Meganyctiphanes norvegica</name>
    <name type="common">Northern krill</name>
    <name type="synonym">Thysanopoda norvegica</name>
    <dbReference type="NCBI Taxonomy" id="48144"/>
    <lineage>
        <taxon>Eukaryota</taxon>
        <taxon>Metazoa</taxon>
        <taxon>Ecdysozoa</taxon>
        <taxon>Arthropoda</taxon>
        <taxon>Crustacea</taxon>
        <taxon>Multicrustacea</taxon>
        <taxon>Malacostraca</taxon>
        <taxon>Eumalacostraca</taxon>
        <taxon>Eucarida</taxon>
        <taxon>Euphausiacea</taxon>
        <taxon>Euphausiidae</taxon>
        <taxon>Meganyctiphanes</taxon>
    </lineage>
</organism>
<dbReference type="Proteomes" id="UP001497623">
    <property type="component" value="Unassembled WGS sequence"/>
</dbReference>
<keyword evidence="1" id="KW-1133">Transmembrane helix</keyword>
<dbReference type="Pfam" id="PF06211">
    <property type="entry name" value="BAMBI"/>
    <property type="match status" value="1"/>
</dbReference>
<feature type="transmembrane region" description="Helical" evidence="1">
    <location>
        <begin position="165"/>
        <end position="189"/>
    </location>
</feature>
<dbReference type="AlphaFoldDB" id="A0AAV2R2D6"/>
<gene>
    <name evidence="3" type="ORF">MNOR_LOCUS20004</name>
</gene>
<keyword evidence="1" id="KW-0472">Membrane</keyword>
<keyword evidence="4" id="KW-1185">Reference proteome</keyword>
<proteinExistence type="predicted"/>
<evidence type="ECO:0000259" key="2">
    <source>
        <dbReference type="Pfam" id="PF06211"/>
    </source>
</evidence>
<dbReference type="InterPro" id="IPR045860">
    <property type="entry name" value="Snake_toxin-like_sf"/>
</dbReference>
<dbReference type="EMBL" id="CAXKWB010015180">
    <property type="protein sequence ID" value="CAL4112923.1"/>
    <property type="molecule type" value="Genomic_DNA"/>
</dbReference>